<comment type="caution">
    <text evidence="1">The sequence shown here is derived from an EMBL/GenBank/DDBJ whole genome shotgun (WGS) entry which is preliminary data.</text>
</comment>
<sequence>MFILNSNLYEFYFKTFAKKLGEDLYEYYPNNLMKLRIPNIKEFKDLTEKELYDYFNISEEEVEIIKASL</sequence>
<accession>A0A645JKK2</accession>
<dbReference type="EMBL" id="VSSQ01144715">
    <property type="protein sequence ID" value="MPN64195.1"/>
    <property type="molecule type" value="Genomic_DNA"/>
</dbReference>
<dbReference type="AlphaFoldDB" id="A0A645JKK2"/>
<reference evidence="1" key="1">
    <citation type="submission" date="2019-08" db="EMBL/GenBank/DDBJ databases">
        <authorList>
            <person name="Kucharzyk K."/>
            <person name="Murdoch R.W."/>
            <person name="Higgins S."/>
            <person name="Loffler F."/>
        </authorList>
    </citation>
    <scope>NUCLEOTIDE SEQUENCE</scope>
</reference>
<organism evidence="1">
    <name type="scientific">bioreactor metagenome</name>
    <dbReference type="NCBI Taxonomy" id="1076179"/>
    <lineage>
        <taxon>unclassified sequences</taxon>
        <taxon>metagenomes</taxon>
        <taxon>ecological metagenomes</taxon>
    </lineage>
</organism>
<evidence type="ECO:0000313" key="1">
    <source>
        <dbReference type="EMBL" id="MPN64195.1"/>
    </source>
</evidence>
<protein>
    <submittedName>
        <fullName evidence="1">Uncharacterized protein</fullName>
    </submittedName>
</protein>
<gene>
    <name evidence="1" type="ORF">SDC9_211966</name>
</gene>
<proteinExistence type="predicted"/>
<name>A0A645JKK2_9ZZZZ</name>